<evidence type="ECO:0000259" key="1">
    <source>
        <dbReference type="PROSITE" id="PS50404"/>
    </source>
</evidence>
<dbReference type="InterPro" id="IPR040079">
    <property type="entry name" value="Glutathione_S-Trfase"/>
</dbReference>
<dbReference type="Gene3D" id="3.40.30.10">
    <property type="entry name" value="Glutaredoxin"/>
    <property type="match status" value="1"/>
</dbReference>
<dbReference type="CDD" id="cd03194">
    <property type="entry name" value="GST_C_3"/>
    <property type="match status" value="1"/>
</dbReference>
<dbReference type="AlphaFoldDB" id="A0A9X3Z6I6"/>
<dbReference type="InterPro" id="IPR004045">
    <property type="entry name" value="Glutathione_S-Trfase_N"/>
</dbReference>
<name>A0A9X3Z6I6_9PROT</name>
<accession>A0A9X3Z6I6</accession>
<dbReference type="GO" id="GO:0016034">
    <property type="term" value="F:maleylacetoacetate isomerase activity"/>
    <property type="evidence" value="ECO:0007669"/>
    <property type="project" value="TreeGrafter"/>
</dbReference>
<reference evidence="2" key="2">
    <citation type="journal article" date="2023" name="Syst. Appl. Microbiol.">
        <title>Govania unica gen. nov., sp. nov., a rare biosphere bacterium that represents a novel family in the class Alphaproteobacteria.</title>
        <authorList>
            <person name="Vandamme P."/>
            <person name="Peeters C."/>
            <person name="Hettiarachchi A."/>
            <person name="Cnockaert M."/>
            <person name="Carlier A."/>
        </authorList>
    </citation>
    <scope>NUCLEOTIDE SEQUENCE</scope>
    <source>
        <strain evidence="2">LMG 31809</strain>
    </source>
</reference>
<dbReference type="RefSeq" id="WP_274942665.1">
    <property type="nucleotide sequence ID" value="NZ_JANWOI010000001.1"/>
</dbReference>
<dbReference type="PANTHER" id="PTHR42673:SF4">
    <property type="entry name" value="MALEYLACETOACETATE ISOMERASE"/>
    <property type="match status" value="1"/>
</dbReference>
<dbReference type="Gene3D" id="1.20.1050.10">
    <property type="match status" value="1"/>
</dbReference>
<dbReference type="Pfam" id="PF13410">
    <property type="entry name" value="GST_C_2"/>
    <property type="match status" value="1"/>
</dbReference>
<dbReference type="PROSITE" id="PS50404">
    <property type="entry name" value="GST_NTER"/>
    <property type="match status" value="1"/>
</dbReference>
<dbReference type="Pfam" id="PF13409">
    <property type="entry name" value="GST_N_2"/>
    <property type="match status" value="1"/>
</dbReference>
<sequence>MSAYELVIGDKSFSSWSLRPWLLLKVAGVPFIERNVRLRQPDSREQILTYSPSGKVPLLLTEGFEVWDSLAIAEYIAECLPEKALWPRDQMARARARAISAEMHAGFPDLRNELSMDILNRHPTPELSAGAARDVARVQEIWRSARAEARGGPFLFGHFTVADAMYAPVVTRFISYNIPLDPVCRAYADVILDLPAMIEWTVGAKAETA</sequence>
<reference evidence="2" key="1">
    <citation type="submission" date="2022-08" db="EMBL/GenBank/DDBJ databases">
        <authorList>
            <person name="Vandamme P."/>
            <person name="Hettiarachchi A."/>
            <person name="Peeters C."/>
            <person name="Cnockaert M."/>
            <person name="Carlier A."/>
        </authorList>
    </citation>
    <scope>NUCLEOTIDE SEQUENCE</scope>
    <source>
        <strain evidence="2">LMG 31809</strain>
    </source>
</reference>
<comment type="caution">
    <text evidence="2">The sequence shown here is derived from an EMBL/GenBank/DDBJ whole genome shotgun (WGS) entry which is preliminary data.</text>
</comment>
<dbReference type="GO" id="GO:0006559">
    <property type="term" value="P:L-phenylalanine catabolic process"/>
    <property type="evidence" value="ECO:0007669"/>
    <property type="project" value="TreeGrafter"/>
</dbReference>
<dbReference type="GO" id="GO:0004364">
    <property type="term" value="F:glutathione transferase activity"/>
    <property type="evidence" value="ECO:0007669"/>
    <property type="project" value="TreeGrafter"/>
</dbReference>
<dbReference type="SUPFAM" id="SSF47616">
    <property type="entry name" value="GST C-terminal domain-like"/>
    <property type="match status" value="1"/>
</dbReference>
<feature type="domain" description="GST N-terminal" evidence="1">
    <location>
        <begin position="4"/>
        <end position="84"/>
    </location>
</feature>
<organism evidence="2 3">
    <name type="scientific">Govanella unica</name>
    <dbReference type="NCBI Taxonomy" id="2975056"/>
    <lineage>
        <taxon>Bacteria</taxon>
        <taxon>Pseudomonadati</taxon>
        <taxon>Pseudomonadota</taxon>
        <taxon>Alphaproteobacteria</taxon>
        <taxon>Emcibacterales</taxon>
        <taxon>Govanellaceae</taxon>
        <taxon>Govanella</taxon>
    </lineage>
</organism>
<dbReference type="CDD" id="cd03043">
    <property type="entry name" value="GST_N_1"/>
    <property type="match status" value="1"/>
</dbReference>
<dbReference type="InterPro" id="IPR036282">
    <property type="entry name" value="Glutathione-S-Trfase_C_sf"/>
</dbReference>
<dbReference type="SFLD" id="SFLDS00019">
    <property type="entry name" value="Glutathione_Transferase_(cytos"/>
    <property type="match status" value="1"/>
</dbReference>
<keyword evidence="3" id="KW-1185">Reference proteome</keyword>
<dbReference type="SUPFAM" id="SSF52833">
    <property type="entry name" value="Thioredoxin-like"/>
    <property type="match status" value="1"/>
</dbReference>
<dbReference type="PANTHER" id="PTHR42673">
    <property type="entry name" value="MALEYLACETOACETATE ISOMERASE"/>
    <property type="match status" value="1"/>
</dbReference>
<evidence type="ECO:0000313" key="3">
    <source>
        <dbReference type="Proteomes" id="UP001141619"/>
    </source>
</evidence>
<proteinExistence type="predicted"/>
<dbReference type="Proteomes" id="UP001141619">
    <property type="component" value="Unassembled WGS sequence"/>
</dbReference>
<dbReference type="InterPro" id="IPR036249">
    <property type="entry name" value="Thioredoxin-like_sf"/>
</dbReference>
<evidence type="ECO:0000313" key="2">
    <source>
        <dbReference type="EMBL" id="MDA5192964.1"/>
    </source>
</evidence>
<gene>
    <name evidence="2" type="ORF">NYP16_03195</name>
</gene>
<dbReference type="EMBL" id="JANWOI010000001">
    <property type="protein sequence ID" value="MDA5192964.1"/>
    <property type="molecule type" value="Genomic_DNA"/>
</dbReference>
<protein>
    <submittedName>
        <fullName evidence="2">Glutathione S-transferase family protein</fullName>
    </submittedName>
</protein>
<dbReference type="GO" id="GO:0006749">
    <property type="term" value="P:glutathione metabolic process"/>
    <property type="evidence" value="ECO:0007669"/>
    <property type="project" value="TreeGrafter"/>
</dbReference>